<dbReference type="SUPFAM" id="SSF53649">
    <property type="entry name" value="Alkaline phosphatase-like"/>
    <property type="match status" value="1"/>
</dbReference>
<dbReference type="Gene3D" id="3.40.720.10">
    <property type="entry name" value="Alkaline Phosphatase, subunit A"/>
    <property type="match status" value="2"/>
</dbReference>
<dbReference type="Gene3D" id="2.60.120.260">
    <property type="entry name" value="Galactose-binding domain-like"/>
    <property type="match status" value="1"/>
</dbReference>
<dbReference type="Pfam" id="PF00884">
    <property type="entry name" value="Sulfatase"/>
    <property type="match status" value="1"/>
</dbReference>
<feature type="domain" description="Sulfatase N-terminal" evidence="4">
    <location>
        <begin position="26"/>
        <end position="323"/>
    </location>
</feature>
<feature type="chain" id="PRO_5002692384" description="Sulfatase N-terminal domain-containing protein" evidence="3">
    <location>
        <begin position="23"/>
        <end position="590"/>
    </location>
</feature>
<evidence type="ECO:0000256" key="3">
    <source>
        <dbReference type="SAM" id="SignalP"/>
    </source>
</evidence>
<dbReference type="OrthoDB" id="9783154at2"/>
<proteinExistence type="inferred from homology"/>
<evidence type="ECO:0000256" key="2">
    <source>
        <dbReference type="ARBA" id="ARBA00022801"/>
    </source>
</evidence>
<evidence type="ECO:0000259" key="4">
    <source>
        <dbReference type="Pfam" id="PF00884"/>
    </source>
</evidence>
<dbReference type="InterPro" id="IPR000917">
    <property type="entry name" value="Sulfatase_N"/>
</dbReference>
<evidence type="ECO:0000313" key="5">
    <source>
        <dbReference type="EMBL" id="EDM27025.1"/>
    </source>
</evidence>
<comment type="similarity">
    <text evidence="1">Belongs to the sulfatase family.</text>
</comment>
<accession>A6DMY9</accession>
<dbReference type="InterPro" id="IPR017850">
    <property type="entry name" value="Alkaline_phosphatase_core_sf"/>
</dbReference>
<dbReference type="CDD" id="cd16146">
    <property type="entry name" value="ARS_like"/>
    <property type="match status" value="1"/>
</dbReference>
<dbReference type="Proteomes" id="UP000004947">
    <property type="component" value="Unassembled WGS sequence"/>
</dbReference>
<keyword evidence="6" id="KW-1185">Reference proteome</keyword>
<name>A6DMY9_9BACT</name>
<reference evidence="5 6" key="1">
    <citation type="journal article" date="2010" name="J. Bacteriol.">
        <title>Genome sequence of Lentisphaera araneosa HTCC2155T, the type species of the order Lentisphaerales in the phylum Lentisphaerae.</title>
        <authorList>
            <person name="Thrash J.C."/>
            <person name="Cho J.C."/>
            <person name="Vergin K.L."/>
            <person name="Morris R.M."/>
            <person name="Giovannoni S.J."/>
        </authorList>
    </citation>
    <scope>NUCLEOTIDE SEQUENCE [LARGE SCALE GENOMIC DNA]</scope>
    <source>
        <strain evidence="5 6">HTCC2155</strain>
    </source>
</reference>
<organism evidence="5 6">
    <name type="scientific">Lentisphaera araneosa HTCC2155</name>
    <dbReference type="NCBI Taxonomy" id="313628"/>
    <lineage>
        <taxon>Bacteria</taxon>
        <taxon>Pseudomonadati</taxon>
        <taxon>Lentisphaerota</taxon>
        <taxon>Lentisphaeria</taxon>
        <taxon>Lentisphaerales</taxon>
        <taxon>Lentisphaeraceae</taxon>
        <taxon>Lentisphaera</taxon>
    </lineage>
</organism>
<comment type="caution">
    <text evidence="5">The sequence shown here is derived from an EMBL/GenBank/DDBJ whole genome shotgun (WGS) entry which is preliminary data.</text>
</comment>
<dbReference type="PANTHER" id="PTHR42693">
    <property type="entry name" value="ARYLSULFATASE FAMILY MEMBER"/>
    <property type="match status" value="1"/>
</dbReference>
<dbReference type="PANTHER" id="PTHR42693:SF53">
    <property type="entry name" value="ENDO-4-O-SULFATASE"/>
    <property type="match status" value="1"/>
</dbReference>
<dbReference type="eggNOG" id="COG3119">
    <property type="taxonomic scope" value="Bacteria"/>
</dbReference>
<dbReference type="AlphaFoldDB" id="A6DMY9"/>
<dbReference type="STRING" id="313628.LNTAR_07269"/>
<dbReference type="GO" id="GO:0004065">
    <property type="term" value="F:arylsulfatase activity"/>
    <property type="evidence" value="ECO:0007669"/>
    <property type="project" value="TreeGrafter"/>
</dbReference>
<dbReference type="EMBL" id="ABCK01000012">
    <property type="protein sequence ID" value="EDM27025.1"/>
    <property type="molecule type" value="Genomic_DNA"/>
</dbReference>
<evidence type="ECO:0000313" key="6">
    <source>
        <dbReference type="Proteomes" id="UP000004947"/>
    </source>
</evidence>
<keyword evidence="3" id="KW-0732">Signal</keyword>
<dbReference type="FunFam" id="3.40.720.10:FF:000070">
    <property type="entry name" value="Arylsulfatase A"/>
    <property type="match status" value="1"/>
</dbReference>
<dbReference type="InterPro" id="IPR050738">
    <property type="entry name" value="Sulfatase"/>
</dbReference>
<dbReference type="RefSeq" id="WP_007279232.1">
    <property type="nucleotide sequence ID" value="NZ_ABCK01000012.1"/>
</dbReference>
<keyword evidence="2" id="KW-0378">Hydrolase</keyword>
<protein>
    <recommendedName>
        <fullName evidence="4">Sulfatase N-terminal domain-containing protein</fullName>
    </recommendedName>
</protein>
<feature type="signal peptide" evidence="3">
    <location>
        <begin position="1"/>
        <end position="22"/>
    </location>
</feature>
<gene>
    <name evidence="5" type="ORF">LNTAR_07269</name>
</gene>
<evidence type="ECO:0000256" key="1">
    <source>
        <dbReference type="ARBA" id="ARBA00008779"/>
    </source>
</evidence>
<sequence>MKKVFIKWLGLCAFALSPAALAEDKPNIVLILTDDQGYGDISSHGNRMIDTPHLDQLAEDGTRFENFFVSNVCAPTRASLLTGRYHIRTGVVQVSRGLEIMRSEEATIAEVFKAQGYETGLFGKWHNGEHYPNNPPGQGFDEYFGFCAGHIGDFFDATLDHNKTFVKTKGFITDVLTDRAIDWIEKQQDKPFFAYIPYNAPHAPYQVEDKYYDEFAAKGYSAAHSAAYGMIENLDDNIGRLLKILDDLNLTDNTIVIFLTDNGPNSPTRFNGGMKGSKGSVDEGGVRVPFFIRWPGKIAKGRTIHDLAAHIDVLPTLMELAGVNVDLPNKLDGRSLTSLISSSKTPKAPAWPERLIFTQGPGTNMTPGSGAGAARSNQYRYVLSRGEEGLYDMINDPGQEKDLKKSKKKIFDELKAAYIEWLKDVSAGWEPNTTIPVGYKEFPATYLQAVEAKLQGKLKFNGRGFAHDWIVNWTNPKDKITWDINVITSGRYKVSLDYVVPEKDVGATIKISTGKASISSKITRAFDPELFPAHDRAKRAGELEKPWKKITLGEMDIDAGRAQVILSADTMTGKQVIEVRRVTLELISSN</sequence>